<evidence type="ECO:0000259" key="10">
    <source>
        <dbReference type="PROSITE" id="PS51085"/>
    </source>
</evidence>
<gene>
    <name evidence="11" type="ORF">GCM10007874_25730</name>
</gene>
<dbReference type="Proteomes" id="UP001156882">
    <property type="component" value="Unassembled WGS sequence"/>
</dbReference>
<keyword evidence="4" id="KW-0479">Metal-binding</keyword>
<dbReference type="PANTHER" id="PTHR43112:SF3">
    <property type="entry name" value="FERREDOXIN-2, CHLOROPLASTIC"/>
    <property type="match status" value="1"/>
</dbReference>
<dbReference type="Pfam" id="PF00111">
    <property type="entry name" value="Fer2"/>
    <property type="match status" value="1"/>
</dbReference>
<comment type="similarity">
    <text evidence="1">Belongs to the 2Fe2S plant-type ferredoxin family.</text>
</comment>
<dbReference type="SUPFAM" id="SSF54292">
    <property type="entry name" value="2Fe-2S ferredoxin-like"/>
    <property type="match status" value="1"/>
</dbReference>
<dbReference type="PROSITE" id="PS51085">
    <property type="entry name" value="2FE2S_FER_2"/>
    <property type="match status" value="1"/>
</dbReference>
<accession>A0ABQ6CGU4</accession>
<evidence type="ECO:0000256" key="3">
    <source>
        <dbReference type="ARBA" id="ARBA00022714"/>
    </source>
</evidence>
<feature type="compositionally biased region" description="Low complexity" evidence="9">
    <location>
        <begin position="10"/>
        <end position="20"/>
    </location>
</feature>
<evidence type="ECO:0000256" key="5">
    <source>
        <dbReference type="ARBA" id="ARBA00022982"/>
    </source>
</evidence>
<keyword evidence="5" id="KW-0249">Electron transport</keyword>
<dbReference type="InterPro" id="IPR006058">
    <property type="entry name" value="2Fe2S_fd_BS"/>
</dbReference>
<dbReference type="InterPro" id="IPR012675">
    <property type="entry name" value="Beta-grasp_dom_sf"/>
</dbReference>
<evidence type="ECO:0000256" key="7">
    <source>
        <dbReference type="ARBA" id="ARBA00023014"/>
    </source>
</evidence>
<reference evidence="12" key="1">
    <citation type="journal article" date="2019" name="Int. J. Syst. Evol. Microbiol.">
        <title>The Global Catalogue of Microorganisms (GCM) 10K type strain sequencing project: providing services to taxonomists for standard genome sequencing and annotation.</title>
        <authorList>
            <consortium name="The Broad Institute Genomics Platform"/>
            <consortium name="The Broad Institute Genome Sequencing Center for Infectious Disease"/>
            <person name="Wu L."/>
            <person name="Ma J."/>
        </authorList>
    </citation>
    <scope>NUCLEOTIDE SEQUENCE [LARGE SCALE GENOMIC DNA]</scope>
    <source>
        <strain evidence="12">NBRC 101365</strain>
    </source>
</reference>
<evidence type="ECO:0000313" key="12">
    <source>
        <dbReference type="Proteomes" id="UP001156882"/>
    </source>
</evidence>
<comment type="cofactor">
    <cofactor evidence="8">
        <name>[2Fe-2S] cluster</name>
        <dbReference type="ChEBI" id="CHEBI:190135"/>
    </cofactor>
</comment>
<sequence length="107" mass="11279">MEAFGPITKPAALPPGGEAGAPQYRLRIGERDIGVGPGETMMQAALRQGVIIPCGCGQGQCGTCRVEKVSGEIDLRHDGGLSPQEEAAGYILACSSRLRSDREIKLR</sequence>
<evidence type="ECO:0000256" key="6">
    <source>
        <dbReference type="ARBA" id="ARBA00023004"/>
    </source>
</evidence>
<keyword evidence="6" id="KW-0408">Iron</keyword>
<dbReference type="InterPro" id="IPR001041">
    <property type="entry name" value="2Fe-2S_ferredoxin-type"/>
</dbReference>
<comment type="caution">
    <text evidence="11">The sequence shown here is derived from an EMBL/GenBank/DDBJ whole genome shotgun (WGS) entry which is preliminary data.</text>
</comment>
<feature type="domain" description="2Fe-2S ferredoxin-type" evidence="10">
    <location>
        <begin position="22"/>
        <end position="107"/>
    </location>
</feature>
<evidence type="ECO:0000256" key="2">
    <source>
        <dbReference type="ARBA" id="ARBA00022448"/>
    </source>
</evidence>
<dbReference type="CDD" id="cd00207">
    <property type="entry name" value="fer2"/>
    <property type="match status" value="1"/>
</dbReference>
<dbReference type="PANTHER" id="PTHR43112">
    <property type="entry name" value="FERREDOXIN"/>
    <property type="match status" value="1"/>
</dbReference>
<proteinExistence type="inferred from homology"/>
<name>A0ABQ6CGU4_9HYPH</name>
<evidence type="ECO:0000256" key="8">
    <source>
        <dbReference type="ARBA" id="ARBA00034078"/>
    </source>
</evidence>
<evidence type="ECO:0000256" key="1">
    <source>
        <dbReference type="ARBA" id="ARBA00007874"/>
    </source>
</evidence>
<keyword evidence="12" id="KW-1185">Reference proteome</keyword>
<evidence type="ECO:0000313" key="11">
    <source>
        <dbReference type="EMBL" id="GLS19556.1"/>
    </source>
</evidence>
<evidence type="ECO:0000256" key="4">
    <source>
        <dbReference type="ARBA" id="ARBA00022723"/>
    </source>
</evidence>
<dbReference type="PROSITE" id="PS00197">
    <property type="entry name" value="2FE2S_FER_1"/>
    <property type="match status" value="1"/>
</dbReference>
<feature type="region of interest" description="Disordered" evidence="9">
    <location>
        <begin position="1"/>
        <end position="20"/>
    </location>
</feature>
<keyword evidence="7" id="KW-0411">Iron-sulfur</keyword>
<keyword evidence="3" id="KW-0001">2Fe-2S</keyword>
<dbReference type="Gene3D" id="3.10.20.30">
    <property type="match status" value="1"/>
</dbReference>
<keyword evidence="2" id="KW-0813">Transport</keyword>
<evidence type="ECO:0000256" key="9">
    <source>
        <dbReference type="SAM" id="MobiDB-lite"/>
    </source>
</evidence>
<dbReference type="InterPro" id="IPR036010">
    <property type="entry name" value="2Fe-2S_ferredoxin-like_sf"/>
</dbReference>
<protein>
    <recommendedName>
        <fullName evidence="10">2Fe-2S ferredoxin-type domain-containing protein</fullName>
    </recommendedName>
</protein>
<organism evidence="11 12">
    <name type="scientific">Labrys miyagiensis</name>
    <dbReference type="NCBI Taxonomy" id="346912"/>
    <lineage>
        <taxon>Bacteria</taxon>
        <taxon>Pseudomonadati</taxon>
        <taxon>Pseudomonadota</taxon>
        <taxon>Alphaproteobacteria</taxon>
        <taxon>Hyphomicrobiales</taxon>
        <taxon>Xanthobacteraceae</taxon>
        <taxon>Labrys</taxon>
    </lineage>
</organism>
<dbReference type="EMBL" id="BSPC01000023">
    <property type="protein sequence ID" value="GLS19556.1"/>
    <property type="molecule type" value="Genomic_DNA"/>
</dbReference>